<dbReference type="Gene3D" id="1.10.510.10">
    <property type="entry name" value="Transferase(Phosphotransferase) domain 1"/>
    <property type="match status" value="1"/>
</dbReference>
<evidence type="ECO:0000256" key="5">
    <source>
        <dbReference type="ARBA" id="ARBA00022840"/>
    </source>
</evidence>
<feature type="domain" description="FHA" evidence="11">
    <location>
        <begin position="57"/>
        <end position="116"/>
    </location>
</feature>
<dbReference type="PROSITE" id="PS00108">
    <property type="entry name" value="PROTEIN_KINASE_ST"/>
    <property type="match status" value="1"/>
</dbReference>
<dbReference type="SMART" id="SM00220">
    <property type="entry name" value="S_TKc"/>
    <property type="match status" value="1"/>
</dbReference>
<evidence type="ECO:0000256" key="7">
    <source>
        <dbReference type="ARBA" id="ARBA00048679"/>
    </source>
</evidence>
<keyword evidence="4" id="KW-0418">Kinase</keyword>
<feature type="domain" description="Protein kinase" evidence="12">
    <location>
        <begin position="161"/>
        <end position="420"/>
    </location>
</feature>
<evidence type="ECO:0000256" key="3">
    <source>
        <dbReference type="ARBA" id="ARBA00022741"/>
    </source>
</evidence>
<dbReference type="InterPro" id="IPR011009">
    <property type="entry name" value="Kinase-like_dom_sf"/>
</dbReference>
<dbReference type="Gene3D" id="2.60.200.20">
    <property type="match status" value="1"/>
</dbReference>
<dbReference type="Pfam" id="PF00498">
    <property type="entry name" value="FHA"/>
    <property type="match status" value="1"/>
</dbReference>
<evidence type="ECO:0000256" key="10">
    <source>
        <dbReference type="SAM" id="MobiDB-lite"/>
    </source>
</evidence>
<keyword evidence="3 8" id="KW-0547">Nucleotide-binding</keyword>
<evidence type="ECO:0000313" key="13">
    <source>
        <dbReference type="EMBL" id="KAK9504351.1"/>
    </source>
</evidence>
<evidence type="ECO:0000256" key="1">
    <source>
        <dbReference type="ARBA" id="ARBA00012513"/>
    </source>
</evidence>
<dbReference type="GO" id="GO:0005524">
    <property type="term" value="F:ATP binding"/>
    <property type="evidence" value="ECO:0007669"/>
    <property type="project" value="UniProtKB-UniRule"/>
</dbReference>
<evidence type="ECO:0000313" key="14">
    <source>
        <dbReference type="Proteomes" id="UP001461498"/>
    </source>
</evidence>
<comment type="catalytic activity">
    <reaction evidence="7">
        <text>L-seryl-[protein] + ATP = O-phospho-L-seryl-[protein] + ADP + H(+)</text>
        <dbReference type="Rhea" id="RHEA:17989"/>
        <dbReference type="Rhea" id="RHEA-COMP:9863"/>
        <dbReference type="Rhea" id="RHEA-COMP:11604"/>
        <dbReference type="ChEBI" id="CHEBI:15378"/>
        <dbReference type="ChEBI" id="CHEBI:29999"/>
        <dbReference type="ChEBI" id="CHEBI:30616"/>
        <dbReference type="ChEBI" id="CHEBI:83421"/>
        <dbReference type="ChEBI" id="CHEBI:456216"/>
        <dbReference type="EC" id="2.7.11.1"/>
    </reaction>
</comment>
<dbReference type="InterPro" id="IPR008271">
    <property type="entry name" value="Ser/Thr_kinase_AS"/>
</dbReference>
<dbReference type="GO" id="GO:0004674">
    <property type="term" value="F:protein serine/threonine kinase activity"/>
    <property type="evidence" value="ECO:0007669"/>
    <property type="project" value="UniProtKB-KW"/>
</dbReference>
<dbReference type="EC" id="2.7.11.1" evidence="1"/>
<keyword evidence="2 9" id="KW-0723">Serine/threonine-protein kinase</keyword>
<sequence length="465" mass="52665">MTDELQDEFSPTPTLPDTQGNSQTVDAIQTFNYGWGTLVPIICGGNLRVTALTEECYSVGRAPSCDISLTKDEINSTFNISKISKIHFKVFKGTDDNLVYIEDLSANGTFINGEKIGKNRRVILTSSDEISMATPTFKAFTYIDSRRGAEHWLSDELSSNFLILRHLGTGGFGDVKLVINKKTFQKYAMKKVENGKDRERSVFNEVNILKKLKHPCIISFENIYETPNAVFIALEYMPNGNLLQRIHSKIKLPEGECKLIFYQLMLGVKYLHEEGIVHRDLKPENVLLEIKGDKKNIIVKITDFGLSKILHSATNLRTACGTLSYTAPEVIKVTCGTYSRKVDIWSLGVILFYCLSGKLPFSTCNSTSELAYAIIKGAYVMYPNDWQLISINAKSLVIEMLRVNPLRRICTKDVLLHSWFKDDSLDKRIPQLIGDMFLNFSGTNENLNDNQEYNVEPKRSRIEQY</sequence>
<feature type="binding site" evidence="8">
    <location>
        <position position="190"/>
    </location>
    <ligand>
        <name>ATP</name>
        <dbReference type="ChEBI" id="CHEBI:30616"/>
    </ligand>
</feature>
<dbReference type="PANTHER" id="PTHR44167">
    <property type="entry name" value="OVARIAN-SPECIFIC SERINE/THREONINE-PROTEIN KINASE LOK-RELATED"/>
    <property type="match status" value="1"/>
</dbReference>
<comment type="caution">
    <text evidence="13">The sequence shown here is derived from an EMBL/GenBank/DDBJ whole genome shotgun (WGS) entry which is preliminary data.</text>
</comment>
<comment type="similarity">
    <text evidence="9">Belongs to the protein kinase superfamily.</text>
</comment>
<dbReference type="InterPro" id="IPR017441">
    <property type="entry name" value="Protein_kinase_ATP_BS"/>
</dbReference>
<dbReference type="CDD" id="cd22666">
    <property type="entry name" value="FHA_CHK2"/>
    <property type="match status" value="1"/>
</dbReference>
<name>A0AAW1D001_9HEMI</name>
<evidence type="ECO:0000259" key="12">
    <source>
        <dbReference type="PROSITE" id="PS50011"/>
    </source>
</evidence>
<dbReference type="EMBL" id="JAPXFL010000007">
    <property type="protein sequence ID" value="KAK9504351.1"/>
    <property type="molecule type" value="Genomic_DNA"/>
</dbReference>
<organism evidence="13 14">
    <name type="scientific">Rhynocoris fuscipes</name>
    <dbReference type="NCBI Taxonomy" id="488301"/>
    <lineage>
        <taxon>Eukaryota</taxon>
        <taxon>Metazoa</taxon>
        <taxon>Ecdysozoa</taxon>
        <taxon>Arthropoda</taxon>
        <taxon>Hexapoda</taxon>
        <taxon>Insecta</taxon>
        <taxon>Pterygota</taxon>
        <taxon>Neoptera</taxon>
        <taxon>Paraneoptera</taxon>
        <taxon>Hemiptera</taxon>
        <taxon>Heteroptera</taxon>
        <taxon>Panheteroptera</taxon>
        <taxon>Cimicomorpha</taxon>
        <taxon>Reduviidae</taxon>
        <taxon>Harpactorinae</taxon>
        <taxon>Harpactorini</taxon>
        <taxon>Rhynocoris</taxon>
    </lineage>
</organism>
<dbReference type="SUPFAM" id="SSF56112">
    <property type="entry name" value="Protein kinase-like (PK-like)"/>
    <property type="match status" value="1"/>
</dbReference>
<dbReference type="InterPro" id="IPR000719">
    <property type="entry name" value="Prot_kinase_dom"/>
</dbReference>
<reference evidence="13 14" key="1">
    <citation type="submission" date="2022-12" db="EMBL/GenBank/DDBJ databases">
        <title>Chromosome-level genome assembly of true bugs.</title>
        <authorList>
            <person name="Ma L."/>
            <person name="Li H."/>
        </authorList>
    </citation>
    <scope>NUCLEOTIDE SEQUENCE [LARGE SCALE GENOMIC DNA]</scope>
    <source>
        <strain evidence="13">Lab_2022b</strain>
    </source>
</reference>
<dbReference type="SUPFAM" id="SSF49879">
    <property type="entry name" value="SMAD/FHA domain"/>
    <property type="match status" value="1"/>
</dbReference>
<dbReference type="InterPro" id="IPR000253">
    <property type="entry name" value="FHA_dom"/>
</dbReference>
<protein>
    <recommendedName>
        <fullName evidence="1">non-specific serine/threonine protein kinase</fullName>
        <ecNumber evidence="1">2.7.11.1</ecNumber>
    </recommendedName>
</protein>
<dbReference type="Proteomes" id="UP001461498">
    <property type="component" value="Unassembled WGS sequence"/>
</dbReference>
<dbReference type="Pfam" id="PF00069">
    <property type="entry name" value="Pkinase"/>
    <property type="match status" value="1"/>
</dbReference>
<keyword evidence="14" id="KW-1185">Reference proteome</keyword>
<comment type="catalytic activity">
    <reaction evidence="6">
        <text>L-threonyl-[protein] + ATP = O-phospho-L-threonyl-[protein] + ADP + H(+)</text>
        <dbReference type="Rhea" id="RHEA:46608"/>
        <dbReference type="Rhea" id="RHEA-COMP:11060"/>
        <dbReference type="Rhea" id="RHEA-COMP:11605"/>
        <dbReference type="ChEBI" id="CHEBI:15378"/>
        <dbReference type="ChEBI" id="CHEBI:30013"/>
        <dbReference type="ChEBI" id="CHEBI:30616"/>
        <dbReference type="ChEBI" id="CHEBI:61977"/>
        <dbReference type="ChEBI" id="CHEBI:456216"/>
        <dbReference type="EC" id="2.7.11.1"/>
    </reaction>
</comment>
<evidence type="ECO:0000256" key="6">
    <source>
        <dbReference type="ARBA" id="ARBA00047899"/>
    </source>
</evidence>
<keyword evidence="5 8" id="KW-0067">ATP-binding</keyword>
<dbReference type="AlphaFoldDB" id="A0AAW1D001"/>
<accession>A0AAW1D001</accession>
<keyword evidence="4" id="KW-0808">Transferase</keyword>
<feature type="compositionally biased region" description="Polar residues" evidence="10">
    <location>
        <begin position="9"/>
        <end position="22"/>
    </location>
</feature>
<evidence type="ECO:0000256" key="8">
    <source>
        <dbReference type="PROSITE-ProRule" id="PRU10141"/>
    </source>
</evidence>
<evidence type="ECO:0000256" key="9">
    <source>
        <dbReference type="RuleBase" id="RU000304"/>
    </source>
</evidence>
<dbReference type="PROSITE" id="PS50011">
    <property type="entry name" value="PROTEIN_KINASE_DOM"/>
    <property type="match status" value="1"/>
</dbReference>
<dbReference type="PROSITE" id="PS50006">
    <property type="entry name" value="FHA_DOMAIN"/>
    <property type="match status" value="1"/>
</dbReference>
<gene>
    <name evidence="13" type="ORF">O3M35_010704</name>
</gene>
<dbReference type="PANTHER" id="PTHR44167:SF24">
    <property type="entry name" value="SERINE_THREONINE-PROTEIN KINASE CHK2"/>
    <property type="match status" value="1"/>
</dbReference>
<evidence type="ECO:0000256" key="4">
    <source>
        <dbReference type="ARBA" id="ARBA00022777"/>
    </source>
</evidence>
<dbReference type="PROSITE" id="PS00107">
    <property type="entry name" value="PROTEIN_KINASE_ATP"/>
    <property type="match status" value="1"/>
</dbReference>
<dbReference type="GO" id="GO:0005634">
    <property type="term" value="C:nucleus"/>
    <property type="evidence" value="ECO:0007669"/>
    <property type="project" value="TreeGrafter"/>
</dbReference>
<dbReference type="GO" id="GO:0005737">
    <property type="term" value="C:cytoplasm"/>
    <property type="evidence" value="ECO:0007669"/>
    <property type="project" value="TreeGrafter"/>
</dbReference>
<dbReference type="SMART" id="SM00240">
    <property type="entry name" value="FHA"/>
    <property type="match status" value="1"/>
</dbReference>
<dbReference type="InterPro" id="IPR008984">
    <property type="entry name" value="SMAD_FHA_dom_sf"/>
</dbReference>
<dbReference type="FunFam" id="1.10.510.10:FF:000571">
    <property type="entry name" value="Maternal embryonic leucine zipper kinase"/>
    <property type="match status" value="1"/>
</dbReference>
<evidence type="ECO:0000256" key="2">
    <source>
        <dbReference type="ARBA" id="ARBA00022527"/>
    </source>
</evidence>
<proteinExistence type="inferred from homology"/>
<evidence type="ECO:0000259" key="11">
    <source>
        <dbReference type="PROSITE" id="PS50006"/>
    </source>
</evidence>
<dbReference type="GO" id="GO:0044773">
    <property type="term" value="P:mitotic DNA damage checkpoint signaling"/>
    <property type="evidence" value="ECO:0007669"/>
    <property type="project" value="TreeGrafter"/>
</dbReference>
<feature type="region of interest" description="Disordered" evidence="10">
    <location>
        <begin position="1"/>
        <end position="22"/>
    </location>
</feature>